<evidence type="ECO:0000256" key="5">
    <source>
        <dbReference type="ARBA" id="ARBA00022741"/>
    </source>
</evidence>
<dbReference type="CDD" id="cd07302">
    <property type="entry name" value="CHD"/>
    <property type="match status" value="1"/>
</dbReference>
<evidence type="ECO:0000256" key="11">
    <source>
        <dbReference type="SAM" id="Coils"/>
    </source>
</evidence>
<dbReference type="GO" id="GO:0005886">
    <property type="term" value="C:plasma membrane"/>
    <property type="evidence" value="ECO:0007669"/>
    <property type="project" value="TreeGrafter"/>
</dbReference>
<dbReference type="InterPro" id="IPR011645">
    <property type="entry name" value="HNOB_dom_associated"/>
</dbReference>
<evidence type="ECO:0000256" key="3">
    <source>
        <dbReference type="ARBA" id="ARBA00022692"/>
    </source>
</evidence>
<keyword evidence="10" id="KW-0141">cGMP biosynthesis</keyword>
<feature type="compositionally biased region" description="Pro residues" evidence="12">
    <location>
        <begin position="111"/>
        <end position="135"/>
    </location>
</feature>
<evidence type="ECO:0000313" key="14">
    <source>
        <dbReference type="EMBL" id="ROT72016.1"/>
    </source>
</evidence>
<evidence type="ECO:0000256" key="2">
    <source>
        <dbReference type="ARBA" id="ARBA00012202"/>
    </source>
</evidence>
<dbReference type="GO" id="GO:0000166">
    <property type="term" value="F:nucleotide binding"/>
    <property type="evidence" value="ECO:0007669"/>
    <property type="project" value="UniProtKB-KW"/>
</dbReference>
<dbReference type="PROSITE" id="PS50125">
    <property type="entry name" value="GUANYLATE_CYCLASE_2"/>
    <property type="match status" value="1"/>
</dbReference>
<dbReference type="Gene3D" id="3.30.70.1230">
    <property type="entry name" value="Nucleotide cyclase"/>
    <property type="match status" value="1"/>
</dbReference>
<feature type="compositionally biased region" description="Low complexity" evidence="12">
    <location>
        <begin position="85"/>
        <end position="94"/>
    </location>
</feature>
<dbReference type="GO" id="GO:0001653">
    <property type="term" value="F:peptide receptor activity"/>
    <property type="evidence" value="ECO:0007669"/>
    <property type="project" value="TreeGrafter"/>
</dbReference>
<feature type="domain" description="Guanylate cyclase" evidence="13">
    <location>
        <begin position="219"/>
        <end position="284"/>
    </location>
</feature>
<dbReference type="SMART" id="SM00044">
    <property type="entry name" value="CYCc"/>
    <property type="match status" value="1"/>
</dbReference>
<dbReference type="AlphaFoldDB" id="A0A3R7MXJ0"/>
<keyword evidence="11" id="KW-0175">Coiled coil</keyword>
<keyword evidence="5" id="KW-0547">Nucleotide-binding</keyword>
<dbReference type="GO" id="GO:0007168">
    <property type="term" value="P:receptor guanylyl cyclase signaling pathway"/>
    <property type="evidence" value="ECO:0007669"/>
    <property type="project" value="TreeGrafter"/>
</dbReference>
<comment type="subcellular location">
    <subcellularLocation>
        <location evidence="1">Membrane</location>
        <topology evidence="1">Single-pass type I membrane protein</topology>
    </subcellularLocation>
</comment>
<evidence type="ECO:0000256" key="4">
    <source>
        <dbReference type="ARBA" id="ARBA00022729"/>
    </source>
</evidence>
<accession>A0A3R7MXJ0</accession>
<organism evidence="14 15">
    <name type="scientific">Penaeus vannamei</name>
    <name type="common">Whiteleg shrimp</name>
    <name type="synonym">Litopenaeus vannamei</name>
    <dbReference type="NCBI Taxonomy" id="6689"/>
    <lineage>
        <taxon>Eukaryota</taxon>
        <taxon>Metazoa</taxon>
        <taxon>Ecdysozoa</taxon>
        <taxon>Arthropoda</taxon>
        <taxon>Crustacea</taxon>
        <taxon>Multicrustacea</taxon>
        <taxon>Malacostraca</taxon>
        <taxon>Eumalacostraca</taxon>
        <taxon>Eucarida</taxon>
        <taxon>Decapoda</taxon>
        <taxon>Dendrobranchiata</taxon>
        <taxon>Penaeoidea</taxon>
        <taxon>Penaeidae</taxon>
        <taxon>Penaeus</taxon>
    </lineage>
</organism>
<sequence length="376" mass="41703">MLFRLHTPYPTQPLSPSTPNTLSTHPTQHPSTPTTTLSTPRPPQRPFLQTPSTPHPSPPHPNPPSTPHPHPNPPSTPPPHPTPPLHTAIPLHTHPYLHPHPHPLQTHPTPSSHPHPIHTPPLHPLPSTPSPPHPHTLPSTPLFLPPLISPQETNIFDNMLAMMEKYANNLEALVDERTDQLIEEKKKTEALLYEMLPRYVAEQLKRGHKVEAENFDSVTIYFSDIVGFTEISKNKLHLTFPQPYFAPPQVVDFLNDLYTCFDSIIGNYDVYKVETIGDAYMVLSSPLPTSPICDFRFPAYSSPHTLLSSSLFPSPSPFSLPLPFPLNPSSPSTSPYFLPPPPSPFIPSSLLPPFPQPFLSSSLCGSEMLCAAVLPY</sequence>
<dbReference type="InterPro" id="IPR001054">
    <property type="entry name" value="A/G_cyclase"/>
</dbReference>
<feature type="compositionally biased region" description="Pro residues" evidence="12">
    <location>
        <begin position="53"/>
        <end position="84"/>
    </location>
</feature>
<dbReference type="Pfam" id="PF07701">
    <property type="entry name" value="HNOBA"/>
    <property type="match status" value="1"/>
</dbReference>
<dbReference type="PANTHER" id="PTHR11920:SF335">
    <property type="entry name" value="GUANYLATE CYCLASE"/>
    <property type="match status" value="1"/>
</dbReference>
<feature type="region of interest" description="Disordered" evidence="12">
    <location>
        <begin position="1"/>
        <end position="144"/>
    </location>
</feature>
<dbReference type="OrthoDB" id="1890790at2759"/>
<reference evidence="14 15" key="1">
    <citation type="submission" date="2018-04" db="EMBL/GenBank/DDBJ databases">
        <authorList>
            <person name="Zhang X."/>
            <person name="Yuan J."/>
            <person name="Li F."/>
            <person name="Xiang J."/>
        </authorList>
    </citation>
    <scope>NUCLEOTIDE SEQUENCE [LARGE SCALE GENOMIC DNA]</scope>
    <source>
        <tissue evidence="14">Muscle</tissue>
    </source>
</reference>
<reference evidence="14 15" key="2">
    <citation type="submission" date="2019-01" db="EMBL/GenBank/DDBJ databases">
        <title>The decoding of complex shrimp genome reveals the adaptation for benthos swimmer, frequently molting mechanism and breeding impact on genome.</title>
        <authorList>
            <person name="Sun Y."/>
            <person name="Gao Y."/>
            <person name="Yu Y."/>
        </authorList>
    </citation>
    <scope>NUCLEOTIDE SEQUENCE [LARGE SCALE GENOMIC DNA]</scope>
    <source>
        <tissue evidence="14">Muscle</tissue>
    </source>
</reference>
<evidence type="ECO:0000259" key="13">
    <source>
        <dbReference type="PROSITE" id="PS50125"/>
    </source>
</evidence>
<keyword evidence="4" id="KW-0732">Signal</keyword>
<feature type="compositionally biased region" description="Low complexity" evidence="12">
    <location>
        <begin position="21"/>
        <end position="39"/>
    </location>
</feature>
<name>A0A3R7MXJ0_PENVA</name>
<dbReference type="EMBL" id="QCYY01002217">
    <property type="protein sequence ID" value="ROT72016.1"/>
    <property type="molecule type" value="Genomic_DNA"/>
</dbReference>
<evidence type="ECO:0000256" key="10">
    <source>
        <dbReference type="ARBA" id="ARBA00023293"/>
    </source>
</evidence>
<keyword evidence="15" id="KW-1185">Reference proteome</keyword>
<feature type="coiled-coil region" evidence="11">
    <location>
        <begin position="156"/>
        <end position="187"/>
    </location>
</feature>
<dbReference type="Proteomes" id="UP000283509">
    <property type="component" value="Unassembled WGS sequence"/>
</dbReference>
<protein>
    <recommendedName>
        <fullName evidence="2">guanylate cyclase</fullName>
        <ecNumber evidence="2">4.6.1.2</ecNumber>
    </recommendedName>
</protein>
<dbReference type="EC" id="4.6.1.2" evidence="2"/>
<dbReference type="InterPro" id="IPR050401">
    <property type="entry name" value="Cyclic_nucleotide_synthase"/>
</dbReference>
<dbReference type="InterPro" id="IPR029787">
    <property type="entry name" value="Nucleotide_cyclase"/>
</dbReference>
<proteinExistence type="predicted"/>
<evidence type="ECO:0000256" key="9">
    <source>
        <dbReference type="ARBA" id="ARBA00023239"/>
    </source>
</evidence>
<keyword evidence="6" id="KW-1133">Transmembrane helix</keyword>
<evidence type="ECO:0000256" key="6">
    <source>
        <dbReference type="ARBA" id="ARBA00022989"/>
    </source>
</evidence>
<keyword evidence="7" id="KW-0472">Membrane</keyword>
<evidence type="ECO:0000313" key="15">
    <source>
        <dbReference type="Proteomes" id="UP000283509"/>
    </source>
</evidence>
<evidence type="ECO:0000256" key="12">
    <source>
        <dbReference type="SAM" id="MobiDB-lite"/>
    </source>
</evidence>
<dbReference type="SUPFAM" id="SSF55073">
    <property type="entry name" value="Nucleotide cyclase"/>
    <property type="match status" value="1"/>
</dbReference>
<gene>
    <name evidence="14" type="ORF">C7M84_009636</name>
</gene>
<keyword evidence="8" id="KW-0325">Glycoprotein</keyword>
<comment type="caution">
    <text evidence="14">The sequence shown here is derived from an EMBL/GenBank/DDBJ whole genome shotgun (WGS) entry which is preliminary data.</text>
</comment>
<dbReference type="STRING" id="6689.A0A3R7MXJ0"/>
<dbReference type="Gene3D" id="6.10.250.780">
    <property type="match status" value="1"/>
</dbReference>
<dbReference type="GO" id="GO:0004016">
    <property type="term" value="F:adenylate cyclase activity"/>
    <property type="evidence" value="ECO:0007669"/>
    <property type="project" value="TreeGrafter"/>
</dbReference>
<dbReference type="PANTHER" id="PTHR11920">
    <property type="entry name" value="GUANYLYL CYCLASE"/>
    <property type="match status" value="1"/>
</dbReference>
<evidence type="ECO:0000256" key="1">
    <source>
        <dbReference type="ARBA" id="ARBA00004479"/>
    </source>
</evidence>
<dbReference type="Pfam" id="PF00211">
    <property type="entry name" value="Guanylate_cyc"/>
    <property type="match status" value="1"/>
</dbReference>
<dbReference type="GO" id="GO:0004383">
    <property type="term" value="F:guanylate cyclase activity"/>
    <property type="evidence" value="ECO:0007669"/>
    <property type="project" value="UniProtKB-EC"/>
</dbReference>
<evidence type="ECO:0000256" key="7">
    <source>
        <dbReference type="ARBA" id="ARBA00023136"/>
    </source>
</evidence>
<evidence type="ECO:0000256" key="8">
    <source>
        <dbReference type="ARBA" id="ARBA00023180"/>
    </source>
</evidence>
<dbReference type="GO" id="GO:0035556">
    <property type="term" value="P:intracellular signal transduction"/>
    <property type="evidence" value="ECO:0007669"/>
    <property type="project" value="InterPro"/>
</dbReference>
<keyword evidence="3" id="KW-0812">Transmembrane</keyword>
<keyword evidence="9" id="KW-0456">Lyase</keyword>